<dbReference type="AlphaFoldDB" id="A0A7J7TNS6"/>
<gene>
    <name evidence="2" type="ORF">mPipKuh1_009330</name>
</gene>
<reference evidence="2 3" key="1">
    <citation type="journal article" date="2020" name="Nature">
        <title>Six reference-quality genomes reveal evolution of bat adaptations.</title>
        <authorList>
            <person name="Jebb D."/>
            <person name="Huang Z."/>
            <person name="Pippel M."/>
            <person name="Hughes G.M."/>
            <person name="Lavrichenko K."/>
            <person name="Devanna P."/>
            <person name="Winkler S."/>
            <person name="Jermiin L.S."/>
            <person name="Skirmuntt E.C."/>
            <person name="Katzourakis A."/>
            <person name="Burkitt-Gray L."/>
            <person name="Ray D.A."/>
            <person name="Sullivan K.A.M."/>
            <person name="Roscito J.G."/>
            <person name="Kirilenko B.M."/>
            <person name="Davalos L.M."/>
            <person name="Corthals A.P."/>
            <person name="Power M.L."/>
            <person name="Jones G."/>
            <person name="Ransome R.D."/>
            <person name="Dechmann D.K.N."/>
            <person name="Locatelli A.G."/>
            <person name="Puechmaille S.J."/>
            <person name="Fedrigo O."/>
            <person name="Jarvis E.D."/>
            <person name="Hiller M."/>
            <person name="Vernes S.C."/>
            <person name="Myers E.W."/>
            <person name="Teeling E.C."/>
        </authorList>
    </citation>
    <scope>NUCLEOTIDE SEQUENCE [LARGE SCALE GENOMIC DNA]</scope>
    <source>
        <strain evidence="2">MPipKuh1</strain>
        <tissue evidence="2">Flight muscle</tissue>
    </source>
</reference>
<dbReference type="Proteomes" id="UP000558488">
    <property type="component" value="Unassembled WGS sequence"/>
</dbReference>
<feature type="region of interest" description="Disordered" evidence="1">
    <location>
        <begin position="1"/>
        <end position="45"/>
    </location>
</feature>
<protein>
    <submittedName>
        <fullName evidence="2">Uncharacterized protein</fullName>
    </submittedName>
</protein>
<comment type="caution">
    <text evidence="2">The sequence shown here is derived from an EMBL/GenBank/DDBJ whole genome shotgun (WGS) entry which is preliminary data.</text>
</comment>
<organism evidence="2 3">
    <name type="scientific">Pipistrellus kuhlii</name>
    <name type="common">Kuhl's pipistrelle</name>
    <dbReference type="NCBI Taxonomy" id="59472"/>
    <lineage>
        <taxon>Eukaryota</taxon>
        <taxon>Metazoa</taxon>
        <taxon>Chordata</taxon>
        <taxon>Craniata</taxon>
        <taxon>Vertebrata</taxon>
        <taxon>Euteleostomi</taxon>
        <taxon>Mammalia</taxon>
        <taxon>Eutheria</taxon>
        <taxon>Laurasiatheria</taxon>
        <taxon>Chiroptera</taxon>
        <taxon>Yangochiroptera</taxon>
        <taxon>Vespertilionidae</taxon>
        <taxon>Pipistrellus</taxon>
    </lineage>
</organism>
<proteinExistence type="predicted"/>
<feature type="compositionally biased region" description="Low complexity" evidence="1">
    <location>
        <begin position="23"/>
        <end position="42"/>
    </location>
</feature>
<name>A0A7J7TNS6_PIPKU</name>
<dbReference type="EMBL" id="JACAGB010000026">
    <property type="protein sequence ID" value="KAF6302341.1"/>
    <property type="molecule type" value="Genomic_DNA"/>
</dbReference>
<evidence type="ECO:0000313" key="2">
    <source>
        <dbReference type="EMBL" id="KAF6302341.1"/>
    </source>
</evidence>
<sequence length="141" mass="14492">MDDSCDPSAAAKVTQEPSGWEHSGAASSTSPGTAGRAPGPRGIHFTLRKGSRACLGSMRAHARSSQQSMHVKLSAGGPHASSWPASLTCLQKSSTKATPSNLIFSGPYGIDNLTPIVRRHPSFGRPFPILRVGAGALSGSG</sequence>
<evidence type="ECO:0000256" key="1">
    <source>
        <dbReference type="SAM" id="MobiDB-lite"/>
    </source>
</evidence>
<evidence type="ECO:0000313" key="3">
    <source>
        <dbReference type="Proteomes" id="UP000558488"/>
    </source>
</evidence>
<accession>A0A7J7TNS6</accession>
<keyword evidence="3" id="KW-1185">Reference proteome</keyword>